<dbReference type="EC" id="5.6.2.1" evidence="3"/>
<evidence type="ECO:0000259" key="8">
    <source>
        <dbReference type="Pfam" id="PF21338"/>
    </source>
</evidence>
<evidence type="ECO:0000256" key="4">
    <source>
        <dbReference type="ARBA" id="ARBA00023029"/>
    </source>
</evidence>
<evidence type="ECO:0000256" key="5">
    <source>
        <dbReference type="ARBA" id="ARBA00023125"/>
    </source>
</evidence>
<dbReference type="PROSITE" id="PS52038">
    <property type="entry name" value="TOPO_IB_2"/>
    <property type="match status" value="1"/>
</dbReference>
<keyword evidence="6 9" id="KW-0413">Isomerase</keyword>
<gene>
    <name evidence="9" type="ORF">ESB13_05655</name>
</gene>
<comment type="similarity">
    <text evidence="2">Belongs to the type IB topoisomerase family.</text>
</comment>
<sequence length="366" mass="41862">MADPAIRLTHTDLLHVHQNYEDAASLVKLVYVNDAQPGISRIKAGKGFSYKYHNRTLKDKSQIERIKKLVIPPAWENVWICPLPNGHIQATGFDVRKRKQYRYHTRWQVIRSETKFHHLYEFGKKLPLLRKQVRRDLQLPGLPENKVIALVISLMEHTLIRIGSNEYEKLNGSYGLTTLKDKHVAVSGDNLRFSFKGKKGVVHDIKLHHRKLAKLVKQCRDIPGKELFQYYDDQGMHRSLDSGMVNRYIKEITGDEFTAKDFRTWAGSVQALQAFCALEAAGTATLCRKNIVAVLDQVSARLGNTRAVCKKYYVHPGLIRLYEEKQLPKYREQLNAPAGASKTGLSSEEMTLMKLLRLMNRGIAST</sequence>
<evidence type="ECO:0000256" key="6">
    <source>
        <dbReference type="ARBA" id="ARBA00023235"/>
    </source>
</evidence>
<dbReference type="Pfam" id="PF21338">
    <property type="entry name" value="Top1B_N_bact"/>
    <property type="match status" value="1"/>
</dbReference>
<comment type="caution">
    <text evidence="9">The sequence shown here is derived from an EMBL/GenBank/DDBJ whole genome shotgun (WGS) entry which is preliminary data.</text>
</comment>
<dbReference type="Gene3D" id="1.10.132.120">
    <property type="match status" value="1"/>
</dbReference>
<evidence type="ECO:0000256" key="3">
    <source>
        <dbReference type="ARBA" id="ARBA00012891"/>
    </source>
</evidence>
<comment type="catalytic activity">
    <reaction evidence="1">
        <text>ATP-independent breakage of single-stranded DNA, followed by passage and rejoining.</text>
        <dbReference type="EC" id="5.6.2.1"/>
    </reaction>
</comment>
<dbReference type="GO" id="GO:0006265">
    <property type="term" value="P:DNA topological change"/>
    <property type="evidence" value="ECO:0007669"/>
    <property type="project" value="InterPro"/>
</dbReference>
<dbReference type="AlphaFoldDB" id="A0A4Q1DA84"/>
<keyword evidence="5" id="KW-0238">DNA-binding</keyword>
<dbReference type="SUPFAM" id="SSF55869">
    <property type="entry name" value="DNA topoisomerase I domain"/>
    <property type="match status" value="1"/>
</dbReference>
<evidence type="ECO:0000259" key="7">
    <source>
        <dbReference type="Pfam" id="PF01028"/>
    </source>
</evidence>
<evidence type="ECO:0000313" key="10">
    <source>
        <dbReference type="Proteomes" id="UP000290545"/>
    </source>
</evidence>
<dbReference type="InterPro" id="IPR013500">
    <property type="entry name" value="TopoI_cat_euk"/>
</dbReference>
<name>A0A4Q1DA84_9BACT</name>
<dbReference type="GO" id="GO:0003677">
    <property type="term" value="F:DNA binding"/>
    <property type="evidence" value="ECO:0007669"/>
    <property type="project" value="UniProtKB-KW"/>
</dbReference>
<dbReference type="InterPro" id="IPR001631">
    <property type="entry name" value="TopoI"/>
</dbReference>
<keyword evidence="10" id="KW-1185">Reference proteome</keyword>
<dbReference type="InterPro" id="IPR014711">
    <property type="entry name" value="TopoI_cat_a-hlx-sub_euk"/>
</dbReference>
<dbReference type="RefSeq" id="WP_129002041.1">
    <property type="nucleotide sequence ID" value="NZ_SDHZ01000001.1"/>
</dbReference>
<dbReference type="PRINTS" id="PR00416">
    <property type="entry name" value="EUTPISMRASEI"/>
</dbReference>
<keyword evidence="4" id="KW-0799">Topoisomerase</keyword>
<dbReference type="InterPro" id="IPR035447">
    <property type="entry name" value="DNA_topo_I_N_sf"/>
</dbReference>
<dbReference type="OrthoDB" id="9778962at2"/>
<feature type="domain" description="DNA topoisomerase I catalytic core eukaryotic-type" evidence="7">
    <location>
        <begin position="111"/>
        <end position="324"/>
    </location>
</feature>
<dbReference type="GO" id="GO:0003917">
    <property type="term" value="F:DNA topoisomerase type I (single strand cut, ATP-independent) activity"/>
    <property type="evidence" value="ECO:0007669"/>
    <property type="project" value="UniProtKB-EC"/>
</dbReference>
<dbReference type="Pfam" id="PF01028">
    <property type="entry name" value="Topoisom_I"/>
    <property type="match status" value="1"/>
</dbReference>
<dbReference type="Proteomes" id="UP000290545">
    <property type="component" value="Unassembled WGS sequence"/>
</dbReference>
<evidence type="ECO:0000256" key="2">
    <source>
        <dbReference type="ARBA" id="ARBA00006645"/>
    </source>
</evidence>
<protein>
    <recommendedName>
        <fullName evidence="3">DNA topoisomerase</fullName>
        <ecNumber evidence="3">5.6.2.1</ecNumber>
    </recommendedName>
</protein>
<dbReference type="Gene3D" id="3.30.66.10">
    <property type="entry name" value="DNA topoisomerase I domain"/>
    <property type="match status" value="1"/>
</dbReference>
<dbReference type="SUPFAM" id="SSF56349">
    <property type="entry name" value="DNA breaking-rejoining enzymes"/>
    <property type="match status" value="1"/>
</dbReference>
<evidence type="ECO:0000256" key="1">
    <source>
        <dbReference type="ARBA" id="ARBA00000213"/>
    </source>
</evidence>
<accession>A0A4Q1DA84</accession>
<dbReference type="Gene3D" id="3.90.15.10">
    <property type="entry name" value="Topoisomerase I, Chain A, domain 3"/>
    <property type="match status" value="1"/>
</dbReference>
<organism evidence="9 10">
    <name type="scientific">Filimonas effusa</name>
    <dbReference type="NCBI Taxonomy" id="2508721"/>
    <lineage>
        <taxon>Bacteria</taxon>
        <taxon>Pseudomonadati</taxon>
        <taxon>Bacteroidota</taxon>
        <taxon>Chitinophagia</taxon>
        <taxon>Chitinophagales</taxon>
        <taxon>Chitinophagaceae</taxon>
        <taxon>Filimonas</taxon>
    </lineage>
</organism>
<dbReference type="EMBL" id="SDHZ01000001">
    <property type="protein sequence ID" value="RXK86291.1"/>
    <property type="molecule type" value="Genomic_DNA"/>
</dbReference>
<dbReference type="InterPro" id="IPR049331">
    <property type="entry name" value="Top1B_N_bact"/>
</dbReference>
<dbReference type="InterPro" id="IPR011010">
    <property type="entry name" value="DNA_brk_join_enz"/>
</dbReference>
<reference evidence="9 10" key="1">
    <citation type="submission" date="2019-01" db="EMBL/GenBank/DDBJ databases">
        <title>Filimonas sp. strain TTM-71.</title>
        <authorList>
            <person name="Chen W.-M."/>
        </authorList>
    </citation>
    <scope>NUCLEOTIDE SEQUENCE [LARGE SCALE GENOMIC DNA]</scope>
    <source>
        <strain evidence="9 10">TTM-71</strain>
    </source>
</reference>
<evidence type="ECO:0000313" key="9">
    <source>
        <dbReference type="EMBL" id="RXK86291.1"/>
    </source>
</evidence>
<feature type="domain" description="DNA topoisomerase IB N-terminal" evidence="8">
    <location>
        <begin position="47"/>
        <end position="94"/>
    </location>
</feature>
<proteinExistence type="inferred from homology"/>